<evidence type="ECO:0000259" key="2">
    <source>
        <dbReference type="Pfam" id="PF12969"/>
    </source>
</evidence>
<dbReference type="SUPFAM" id="SSF54001">
    <property type="entry name" value="Cysteine proteinases"/>
    <property type="match status" value="1"/>
</dbReference>
<reference evidence="3 4" key="1">
    <citation type="submission" date="2018-03" db="EMBL/GenBank/DDBJ databases">
        <authorList>
            <person name="Keele B.F."/>
        </authorList>
    </citation>
    <scope>NUCLEOTIDE SEQUENCE [LARGE SCALE GENOMIC DNA]</scope>
    <source>
        <strain evidence="3 4">CECT 8626</strain>
    </source>
</reference>
<dbReference type="InterPro" id="IPR024618">
    <property type="entry name" value="DUF3857"/>
</dbReference>
<dbReference type="EMBL" id="OMOQ01000001">
    <property type="protein sequence ID" value="SPH16681.1"/>
    <property type="molecule type" value="Genomic_DNA"/>
</dbReference>
<accession>A0A2R8B218</accession>
<dbReference type="AlphaFoldDB" id="A0A2R8B218"/>
<name>A0A2R8B218_9RHOB</name>
<proteinExistence type="predicted"/>
<dbReference type="Pfam" id="PF12969">
    <property type="entry name" value="DUF3857"/>
    <property type="match status" value="1"/>
</dbReference>
<gene>
    <name evidence="3" type="ORF">DEA8626_00192</name>
</gene>
<feature type="signal peptide" evidence="1">
    <location>
        <begin position="1"/>
        <end position="19"/>
    </location>
</feature>
<feature type="domain" description="DUF3857" evidence="2">
    <location>
        <begin position="70"/>
        <end position="226"/>
    </location>
</feature>
<dbReference type="Proteomes" id="UP000244924">
    <property type="component" value="Unassembled WGS sequence"/>
</dbReference>
<evidence type="ECO:0000313" key="4">
    <source>
        <dbReference type="Proteomes" id="UP000244924"/>
    </source>
</evidence>
<sequence length="643" mass="71848">MRLILTAATLLFLALPALAQQLLRADAPLWVTSTEIPEAVPELLRASRGGVYYQLIDTQVAWDGDTRLKHFRLVTQVTDRAGLEGAATVSSDFDPAFETLTLTRLDVHRDGRTISYRDTLQSEVFRRETRLEAGIIDGTLTAHLQIPDLRVGDIVDAAFLHRREPVLEGANRAASSRLEYSVPVGMTRHVAYWPADWPFHAAPLPDRVIHAETRVGDTVRLEWRRNGHLPPLDEELTPVEGDPDAILQYGTWADWSPLAAALAPYYSADYPLPPAWEKRVAAIRVEHPGDMARASAALRLVQDEIRYVGIEVGAGGYFARPPMTVTTQGFGDCKDKTLLLRVLLSRLGIEAHPALADIDRGYALPKTQPAVTAFDHMILRVDIGGTSYWVDPTGSHEGGSIDIAPPPDYGFALPLTGPDQRILEPIDLSGSPGWQGQTTERFNFTLLGVFLSVTSEFRGTFANARRYVWATEPHDEISRRYLQFYARRYPGIRQVMPVTLEDDREANLVRMEERYMIPAPALMEDRLREDFLFAAEDFGNYYPDVQASPRQTPLSIGGPKRHRHVVKVTGAPINFNPPDRVEIENPAFSYSFAGRAPEDGQLEMEWVFETRDRLIAPGAVAEVIRDAARIRDSVGFSWDLAPE</sequence>
<dbReference type="Gene3D" id="2.60.40.3140">
    <property type="match status" value="1"/>
</dbReference>
<keyword evidence="1" id="KW-0732">Signal</keyword>
<protein>
    <recommendedName>
        <fullName evidence="2">DUF3857 domain-containing protein</fullName>
    </recommendedName>
</protein>
<evidence type="ECO:0000313" key="3">
    <source>
        <dbReference type="EMBL" id="SPH16681.1"/>
    </source>
</evidence>
<organism evidence="3 4">
    <name type="scientific">Albidovulum aquaemixtae</name>
    <dbReference type="NCBI Taxonomy" id="1542388"/>
    <lineage>
        <taxon>Bacteria</taxon>
        <taxon>Pseudomonadati</taxon>
        <taxon>Pseudomonadota</taxon>
        <taxon>Alphaproteobacteria</taxon>
        <taxon>Rhodobacterales</taxon>
        <taxon>Paracoccaceae</taxon>
        <taxon>Albidovulum</taxon>
    </lineage>
</organism>
<evidence type="ECO:0000256" key="1">
    <source>
        <dbReference type="SAM" id="SignalP"/>
    </source>
</evidence>
<dbReference type="InterPro" id="IPR038765">
    <property type="entry name" value="Papain-like_cys_pep_sf"/>
</dbReference>
<keyword evidence="4" id="KW-1185">Reference proteome</keyword>
<dbReference type="RefSeq" id="WP_181366320.1">
    <property type="nucleotide sequence ID" value="NZ_OMOQ01000001.1"/>
</dbReference>
<feature type="chain" id="PRO_5015356606" description="DUF3857 domain-containing protein" evidence="1">
    <location>
        <begin position="20"/>
        <end position="643"/>
    </location>
</feature>
<dbReference type="Gene3D" id="3.10.620.30">
    <property type="match status" value="1"/>
</dbReference>